<keyword evidence="2" id="KW-1185">Reference proteome</keyword>
<evidence type="ECO:0008006" key="3">
    <source>
        <dbReference type="Google" id="ProtNLM"/>
    </source>
</evidence>
<protein>
    <recommendedName>
        <fullName evidence="3">Ammonia monooxygenase</fullName>
    </recommendedName>
</protein>
<comment type="caution">
    <text evidence="1">The sequence shown here is derived from an EMBL/GenBank/DDBJ whole genome shotgun (WGS) entry which is preliminary data.</text>
</comment>
<dbReference type="Proteomes" id="UP000237839">
    <property type="component" value="Unassembled WGS sequence"/>
</dbReference>
<proteinExistence type="predicted"/>
<name>A0A2S9GYB6_9BURK</name>
<dbReference type="InterPro" id="IPR045384">
    <property type="entry name" value="DUF6527"/>
</dbReference>
<organism evidence="1 2">
    <name type="scientific">Solimicrobium silvestre</name>
    <dbReference type="NCBI Taxonomy" id="2099400"/>
    <lineage>
        <taxon>Bacteria</taxon>
        <taxon>Pseudomonadati</taxon>
        <taxon>Pseudomonadota</taxon>
        <taxon>Betaproteobacteria</taxon>
        <taxon>Burkholderiales</taxon>
        <taxon>Oxalobacteraceae</taxon>
        <taxon>Solimicrobium</taxon>
    </lineage>
</organism>
<dbReference type="EMBL" id="PUGF01000012">
    <property type="protein sequence ID" value="PRC92690.1"/>
    <property type="molecule type" value="Genomic_DNA"/>
</dbReference>
<dbReference type="OrthoDB" id="5196042at2"/>
<evidence type="ECO:0000313" key="1">
    <source>
        <dbReference type="EMBL" id="PRC92690.1"/>
    </source>
</evidence>
<dbReference type="AlphaFoldDB" id="A0A2S9GYB6"/>
<dbReference type="RefSeq" id="WP_105532500.1">
    <property type="nucleotide sequence ID" value="NZ_PUGF01000012.1"/>
</dbReference>
<dbReference type="Pfam" id="PF20137">
    <property type="entry name" value="BubE"/>
    <property type="match status" value="1"/>
</dbReference>
<reference evidence="1 2" key="1">
    <citation type="submission" date="2018-02" db="EMBL/GenBank/DDBJ databases">
        <title>Solimicrobium silvestre gen. nov., sp. nov., isolated from alpine forest soil.</title>
        <authorList>
            <person name="Margesin R."/>
            <person name="Albuquerque L."/>
            <person name="Zhang D.-C."/>
            <person name="Froufe H.J.C."/>
            <person name="Severino R."/>
            <person name="Roxo I."/>
            <person name="Egas C."/>
            <person name="Da Costa M.S."/>
        </authorList>
    </citation>
    <scope>NUCLEOTIDE SEQUENCE [LARGE SCALE GENOMIC DNA]</scope>
    <source>
        <strain evidence="1 2">S20-91</strain>
    </source>
</reference>
<evidence type="ECO:0000313" key="2">
    <source>
        <dbReference type="Proteomes" id="UP000237839"/>
    </source>
</evidence>
<accession>A0A2S9GYB6</accession>
<gene>
    <name evidence="1" type="ORF">S2091_2745</name>
</gene>
<sequence length="122" mass="13942">MSQLSPILRGGEDGYLMFWCPGCDRAHTVRHGTGLGERWGWNGNALKPTFTPSVLVTYPHWVPPITNENHEQYKENPWEQHQVKDICHSFVVDGRIQFLNDCTHSLAGQTVDLPEWPEETPC</sequence>